<keyword evidence="3" id="KW-1185">Reference proteome</keyword>
<feature type="compositionally biased region" description="Low complexity" evidence="1">
    <location>
        <begin position="191"/>
        <end position="222"/>
    </location>
</feature>
<dbReference type="EMBL" id="SRLO01000256">
    <property type="protein sequence ID" value="TNN64296.1"/>
    <property type="molecule type" value="Genomic_DNA"/>
</dbReference>
<feature type="region of interest" description="Disordered" evidence="1">
    <location>
        <begin position="116"/>
        <end position="142"/>
    </location>
</feature>
<evidence type="ECO:0000313" key="3">
    <source>
        <dbReference type="Proteomes" id="UP000314294"/>
    </source>
</evidence>
<dbReference type="Proteomes" id="UP000314294">
    <property type="component" value="Unassembled WGS sequence"/>
</dbReference>
<gene>
    <name evidence="2" type="ORF">EYF80_025547</name>
</gene>
<comment type="caution">
    <text evidence="2">The sequence shown here is derived from an EMBL/GenBank/DDBJ whole genome shotgun (WGS) entry which is preliminary data.</text>
</comment>
<reference evidence="2 3" key="1">
    <citation type="submission" date="2019-03" db="EMBL/GenBank/DDBJ databases">
        <title>First draft genome of Liparis tanakae, snailfish: a comprehensive survey of snailfish specific genes.</title>
        <authorList>
            <person name="Kim W."/>
            <person name="Song I."/>
            <person name="Jeong J.-H."/>
            <person name="Kim D."/>
            <person name="Kim S."/>
            <person name="Ryu S."/>
            <person name="Song J.Y."/>
            <person name="Lee S.K."/>
        </authorList>
    </citation>
    <scope>NUCLEOTIDE SEQUENCE [LARGE SCALE GENOMIC DNA]</scope>
    <source>
        <tissue evidence="2">Muscle</tissue>
    </source>
</reference>
<name>A0A4Z2HF13_9TELE</name>
<feature type="compositionally biased region" description="Polar residues" evidence="1">
    <location>
        <begin position="171"/>
        <end position="185"/>
    </location>
</feature>
<proteinExistence type="predicted"/>
<evidence type="ECO:0000256" key="1">
    <source>
        <dbReference type="SAM" id="MobiDB-lite"/>
    </source>
</evidence>
<accession>A0A4Z2HF13</accession>
<dbReference type="AlphaFoldDB" id="A0A4Z2HF13"/>
<organism evidence="2 3">
    <name type="scientific">Liparis tanakae</name>
    <name type="common">Tanaka's snailfish</name>
    <dbReference type="NCBI Taxonomy" id="230148"/>
    <lineage>
        <taxon>Eukaryota</taxon>
        <taxon>Metazoa</taxon>
        <taxon>Chordata</taxon>
        <taxon>Craniata</taxon>
        <taxon>Vertebrata</taxon>
        <taxon>Euteleostomi</taxon>
        <taxon>Actinopterygii</taxon>
        <taxon>Neopterygii</taxon>
        <taxon>Teleostei</taxon>
        <taxon>Neoteleostei</taxon>
        <taxon>Acanthomorphata</taxon>
        <taxon>Eupercaria</taxon>
        <taxon>Perciformes</taxon>
        <taxon>Cottioidei</taxon>
        <taxon>Cottales</taxon>
        <taxon>Liparidae</taxon>
        <taxon>Liparis</taxon>
    </lineage>
</organism>
<feature type="region of interest" description="Disordered" evidence="1">
    <location>
        <begin position="165"/>
        <end position="240"/>
    </location>
</feature>
<sequence>MPTVWHTSWLTALQPSLSSFFTYMRLSSFIFTTARASISCWVQVLHGDPLGVFADPPPLGDLVDPERLPPLPTAGETTALHDGAHLGQEAGGREEISLQLSSQERLCSHQRLQGHHHCRQTGGSREALEGDVTTTADRQGAAERRQRLCDDFFCFLRHKQTSERRPIGELQGTQLRPTSSRSAASSLLIGSVSTPSSPSSPSSLSSLSSPSSPSPLVTASSSGEDKGNQPVRGGDIWREV</sequence>
<protein>
    <submittedName>
        <fullName evidence="2">Uncharacterized protein</fullName>
    </submittedName>
</protein>
<evidence type="ECO:0000313" key="2">
    <source>
        <dbReference type="EMBL" id="TNN64296.1"/>
    </source>
</evidence>